<dbReference type="EMBL" id="QJKJ01015303">
    <property type="protein sequence ID" value="RDX62750.1"/>
    <property type="molecule type" value="Genomic_DNA"/>
</dbReference>
<gene>
    <name evidence="1" type="ORF">CR513_58886</name>
</gene>
<evidence type="ECO:0000313" key="2">
    <source>
        <dbReference type="Proteomes" id="UP000257109"/>
    </source>
</evidence>
<organism evidence="1 2">
    <name type="scientific">Mucuna pruriens</name>
    <name type="common">Velvet bean</name>
    <name type="synonym">Dolichos pruriens</name>
    <dbReference type="NCBI Taxonomy" id="157652"/>
    <lineage>
        <taxon>Eukaryota</taxon>
        <taxon>Viridiplantae</taxon>
        <taxon>Streptophyta</taxon>
        <taxon>Embryophyta</taxon>
        <taxon>Tracheophyta</taxon>
        <taxon>Spermatophyta</taxon>
        <taxon>Magnoliopsida</taxon>
        <taxon>eudicotyledons</taxon>
        <taxon>Gunneridae</taxon>
        <taxon>Pentapetalae</taxon>
        <taxon>rosids</taxon>
        <taxon>fabids</taxon>
        <taxon>Fabales</taxon>
        <taxon>Fabaceae</taxon>
        <taxon>Papilionoideae</taxon>
        <taxon>50 kb inversion clade</taxon>
        <taxon>NPAAA clade</taxon>
        <taxon>indigoferoid/millettioid clade</taxon>
        <taxon>Phaseoleae</taxon>
        <taxon>Mucuna</taxon>
    </lineage>
</organism>
<proteinExistence type="predicted"/>
<sequence length="61" mass="6943">MAFSRGTSSDSGRGRLLQIGRGGFMSRELLLIVHLAMYCRKMVAYIYDDKILIHCFQDSLT</sequence>
<evidence type="ECO:0000313" key="1">
    <source>
        <dbReference type="EMBL" id="RDX62750.1"/>
    </source>
</evidence>
<dbReference type="AlphaFoldDB" id="A0A371E9N5"/>
<accession>A0A371E9N5</accession>
<reference evidence="1" key="1">
    <citation type="submission" date="2018-05" db="EMBL/GenBank/DDBJ databases">
        <title>Draft genome of Mucuna pruriens seed.</title>
        <authorList>
            <person name="Nnadi N.E."/>
            <person name="Vos R."/>
            <person name="Hasami M.H."/>
            <person name="Devisetty U.K."/>
            <person name="Aguiy J.C."/>
        </authorList>
    </citation>
    <scope>NUCLEOTIDE SEQUENCE [LARGE SCALE GENOMIC DNA]</scope>
    <source>
        <strain evidence="1">JCA_2017</strain>
    </source>
</reference>
<protein>
    <submittedName>
        <fullName evidence="1">Uncharacterized protein</fullName>
    </submittedName>
</protein>
<keyword evidence="2" id="KW-1185">Reference proteome</keyword>
<feature type="non-terminal residue" evidence="1">
    <location>
        <position position="1"/>
    </location>
</feature>
<comment type="caution">
    <text evidence="1">The sequence shown here is derived from an EMBL/GenBank/DDBJ whole genome shotgun (WGS) entry which is preliminary data.</text>
</comment>
<name>A0A371E9N5_MUCPR</name>
<dbReference type="Proteomes" id="UP000257109">
    <property type="component" value="Unassembled WGS sequence"/>
</dbReference>